<feature type="region of interest" description="Disordered" evidence="1">
    <location>
        <begin position="1"/>
        <end position="24"/>
    </location>
</feature>
<dbReference type="GO" id="GO:0016787">
    <property type="term" value="F:hydrolase activity"/>
    <property type="evidence" value="ECO:0007669"/>
    <property type="project" value="InterPro"/>
</dbReference>
<sequence>MSDYKTYQSFSSPVTPTPPSSIPVVASQEEQSLHPNIQNFDSYRYPSPPTIAYTIPELTRRKLPFWALATLSVLLLISVGTGAWLTYYAGFELPAQADAMATATIQAATTTAKTQATQTAQSHINATATVSTQATAQVQQTATALQGIYNQATSGVPTFQSPLAAQDSANWEIYNAQGGGGCFFADGALHASVQRQNYYVPCFALASNFADMVFEVEMTITSGDEGGIIFRGDNTASKFYYFRVGRDGIAALYATQSNNESRNLFYDRVDTIKKGINQTNIVTIIARASTISLYINKQYVGQTQDTTYTSGQIGLLASDLTNATDVAYTNARVWQL</sequence>
<proteinExistence type="predicted"/>
<dbReference type="AlphaFoldDB" id="A0A8J3HYD6"/>
<dbReference type="RefSeq" id="WP_220192871.1">
    <property type="nucleotide sequence ID" value="NZ_BNJF01000001.1"/>
</dbReference>
<keyword evidence="2" id="KW-1133">Transmembrane helix</keyword>
<feature type="domain" description="3-keto-alpha-glucoside-1,2-lyase/3-keto-2-hydroxy-glucal hydratase" evidence="3">
    <location>
        <begin position="166"/>
        <end position="330"/>
    </location>
</feature>
<organism evidence="4 5">
    <name type="scientific">Ktedonospora formicarum</name>
    <dbReference type="NCBI Taxonomy" id="2778364"/>
    <lineage>
        <taxon>Bacteria</taxon>
        <taxon>Bacillati</taxon>
        <taxon>Chloroflexota</taxon>
        <taxon>Ktedonobacteria</taxon>
        <taxon>Ktedonobacterales</taxon>
        <taxon>Ktedonobacteraceae</taxon>
        <taxon>Ktedonospora</taxon>
    </lineage>
</organism>
<name>A0A8J3HYD6_9CHLR</name>
<evidence type="ECO:0000259" key="3">
    <source>
        <dbReference type="Pfam" id="PF06439"/>
    </source>
</evidence>
<feature type="transmembrane region" description="Helical" evidence="2">
    <location>
        <begin position="65"/>
        <end position="87"/>
    </location>
</feature>
<keyword evidence="2" id="KW-0472">Membrane</keyword>
<dbReference type="Proteomes" id="UP000612362">
    <property type="component" value="Unassembled WGS sequence"/>
</dbReference>
<dbReference type="EMBL" id="BNJF01000001">
    <property type="protein sequence ID" value="GHO43395.1"/>
    <property type="molecule type" value="Genomic_DNA"/>
</dbReference>
<evidence type="ECO:0000256" key="2">
    <source>
        <dbReference type="SAM" id="Phobius"/>
    </source>
</evidence>
<keyword evidence="2" id="KW-0812">Transmembrane</keyword>
<protein>
    <recommendedName>
        <fullName evidence="3">3-keto-alpha-glucoside-1,2-lyase/3-keto-2-hydroxy-glucal hydratase domain-containing protein</fullName>
    </recommendedName>
</protein>
<evidence type="ECO:0000256" key="1">
    <source>
        <dbReference type="SAM" id="MobiDB-lite"/>
    </source>
</evidence>
<reference evidence="4" key="1">
    <citation type="submission" date="2020-10" db="EMBL/GenBank/DDBJ databases">
        <title>Taxonomic study of unclassified bacteria belonging to the class Ktedonobacteria.</title>
        <authorList>
            <person name="Yabe S."/>
            <person name="Wang C.M."/>
            <person name="Zheng Y."/>
            <person name="Sakai Y."/>
            <person name="Cavaletti L."/>
            <person name="Monciardini P."/>
            <person name="Donadio S."/>
        </authorList>
    </citation>
    <scope>NUCLEOTIDE SEQUENCE</scope>
    <source>
        <strain evidence="4">SOSP1-1</strain>
    </source>
</reference>
<keyword evidence="5" id="KW-1185">Reference proteome</keyword>
<dbReference type="Pfam" id="PF06439">
    <property type="entry name" value="3keto-disac_hyd"/>
    <property type="match status" value="1"/>
</dbReference>
<comment type="caution">
    <text evidence="4">The sequence shown here is derived from an EMBL/GenBank/DDBJ whole genome shotgun (WGS) entry which is preliminary data.</text>
</comment>
<evidence type="ECO:0000313" key="5">
    <source>
        <dbReference type="Proteomes" id="UP000612362"/>
    </source>
</evidence>
<gene>
    <name evidence="4" type="ORF">KSX_15580</name>
</gene>
<dbReference type="Gene3D" id="2.60.120.560">
    <property type="entry name" value="Exo-inulinase, domain 1"/>
    <property type="match status" value="1"/>
</dbReference>
<accession>A0A8J3HYD6</accession>
<dbReference type="InterPro" id="IPR010496">
    <property type="entry name" value="AL/BT2_dom"/>
</dbReference>
<evidence type="ECO:0000313" key="4">
    <source>
        <dbReference type="EMBL" id="GHO43395.1"/>
    </source>
</evidence>